<proteinExistence type="predicted"/>
<accession>A0A6A6FQR2</accession>
<evidence type="ECO:0000313" key="1">
    <source>
        <dbReference type="EMBL" id="KAF2215787.1"/>
    </source>
</evidence>
<organism evidence="1 2">
    <name type="scientific">Cercospora zeae-maydis SCOH1-5</name>
    <dbReference type="NCBI Taxonomy" id="717836"/>
    <lineage>
        <taxon>Eukaryota</taxon>
        <taxon>Fungi</taxon>
        <taxon>Dikarya</taxon>
        <taxon>Ascomycota</taxon>
        <taxon>Pezizomycotina</taxon>
        <taxon>Dothideomycetes</taxon>
        <taxon>Dothideomycetidae</taxon>
        <taxon>Mycosphaerellales</taxon>
        <taxon>Mycosphaerellaceae</taxon>
        <taxon>Cercospora</taxon>
    </lineage>
</organism>
<dbReference type="OrthoDB" id="3627144at2759"/>
<reference evidence="1" key="1">
    <citation type="journal article" date="2020" name="Stud. Mycol.">
        <title>101 Dothideomycetes genomes: a test case for predicting lifestyles and emergence of pathogens.</title>
        <authorList>
            <person name="Haridas S."/>
            <person name="Albert R."/>
            <person name="Binder M."/>
            <person name="Bloem J."/>
            <person name="Labutti K."/>
            <person name="Salamov A."/>
            <person name="Andreopoulos B."/>
            <person name="Baker S."/>
            <person name="Barry K."/>
            <person name="Bills G."/>
            <person name="Bluhm B."/>
            <person name="Cannon C."/>
            <person name="Castanera R."/>
            <person name="Culley D."/>
            <person name="Daum C."/>
            <person name="Ezra D."/>
            <person name="Gonzalez J."/>
            <person name="Henrissat B."/>
            <person name="Kuo A."/>
            <person name="Liang C."/>
            <person name="Lipzen A."/>
            <person name="Lutzoni F."/>
            <person name="Magnuson J."/>
            <person name="Mondo S."/>
            <person name="Nolan M."/>
            <person name="Ohm R."/>
            <person name="Pangilinan J."/>
            <person name="Park H.-J."/>
            <person name="Ramirez L."/>
            <person name="Alfaro M."/>
            <person name="Sun H."/>
            <person name="Tritt A."/>
            <person name="Yoshinaga Y."/>
            <person name="Zwiers L.-H."/>
            <person name="Turgeon B."/>
            <person name="Goodwin S."/>
            <person name="Spatafora J."/>
            <person name="Crous P."/>
            <person name="Grigoriev I."/>
        </authorList>
    </citation>
    <scope>NUCLEOTIDE SEQUENCE</scope>
    <source>
        <strain evidence="1">SCOH1-5</strain>
    </source>
</reference>
<keyword evidence="2" id="KW-1185">Reference proteome</keyword>
<name>A0A6A6FQR2_9PEZI</name>
<dbReference type="Proteomes" id="UP000799539">
    <property type="component" value="Unassembled WGS sequence"/>
</dbReference>
<sequence>MSIQHPLNVNERDLLLRSGDEEHMMIEVRSTHTVEKGVMHLLSAGPVEAKKKTQLEPTSAVFEKIQYVFFSLANDGLWGKILMPPNLPHTLLLEHRWAT</sequence>
<evidence type="ECO:0000313" key="2">
    <source>
        <dbReference type="Proteomes" id="UP000799539"/>
    </source>
</evidence>
<gene>
    <name evidence="1" type="ORF">CERZMDRAFT_94178</name>
</gene>
<protein>
    <submittedName>
        <fullName evidence="1">Uncharacterized protein</fullName>
    </submittedName>
</protein>
<dbReference type="AlphaFoldDB" id="A0A6A6FQR2"/>
<dbReference type="EMBL" id="ML992665">
    <property type="protein sequence ID" value="KAF2215787.1"/>
    <property type="molecule type" value="Genomic_DNA"/>
</dbReference>